<accession>A0ABU3KJT8</accession>
<dbReference type="Proteomes" id="UP001321700">
    <property type="component" value="Unassembled WGS sequence"/>
</dbReference>
<evidence type="ECO:0000259" key="2">
    <source>
        <dbReference type="Pfam" id="PF02698"/>
    </source>
</evidence>
<dbReference type="EMBL" id="JAVBIK010000001">
    <property type="protein sequence ID" value="MDT7518051.1"/>
    <property type="molecule type" value="Genomic_DNA"/>
</dbReference>
<organism evidence="3 4">
    <name type="scientific">Rhodoferax potami</name>
    <dbReference type="NCBI Taxonomy" id="3068338"/>
    <lineage>
        <taxon>Bacteria</taxon>
        <taxon>Pseudomonadati</taxon>
        <taxon>Pseudomonadota</taxon>
        <taxon>Betaproteobacteria</taxon>
        <taxon>Burkholderiales</taxon>
        <taxon>Comamonadaceae</taxon>
        <taxon>Rhodoferax</taxon>
    </lineage>
</organism>
<dbReference type="PANTHER" id="PTHR30336:SF4">
    <property type="entry name" value="ENVELOPE BIOGENESIS FACTOR ELYC"/>
    <property type="match status" value="1"/>
</dbReference>
<evidence type="ECO:0000256" key="1">
    <source>
        <dbReference type="SAM" id="Phobius"/>
    </source>
</evidence>
<keyword evidence="4" id="KW-1185">Reference proteome</keyword>
<dbReference type="PANTHER" id="PTHR30336">
    <property type="entry name" value="INNER MEMBRANE PROTEIN, PROBABLE PERMEASE"/>
    <property type="match status" value="1"/>
</dbReference>
<dbReference type="RefSeq" id="WP_313873834.1">
    <property type="nucleotide sequence ID" value="NZ_JAVBIK010000001.1"/>
</dbReference>
<keyword evidence="1" id="KW-1133">Transmembrane helix</keyword>
<reference evidence="3 4" key="1">
    <citation type="submission" date="2023-08" db="EMBL/GenBank/DDBJ databases">
        <title>Rhodoferax potami sp. nov. and Rhodoferax mekongensis sp. nov., isolated from the Mekong River in Thailand.</title>
        <authorList>
            <person name="Kitikhun S."/>
            <person name="Charoenyingcharoen P."/>
            <person name="Siriarchawattana P."/>
            <person name="Likhitrattanapisal S."/>
            <person name="Nilsakha T."/>
            <person name="Chanpet A."/>
            <person name="Rattanawaree P."/>
            <person name="Ingsriswang S."/>
        </authorList>
    </citation>
    <scope>NUCLEOTIDE SEQUENCE [LARGE SCALE GENOMIC DNA]</scope>
    <source>
        <strain evidence="3 4">TBRC 17660</strain>
    </source>
</reference>
<evidence type="ECO:0000313" key="3">
    <source>
        <dbReference type="EMBL" id="MDT7518051.1"/>
    </source>
</evidence>
<proteinExistence type="predicted"/>
<sequence length="256" mass="28321">MFIFSKIVAWITQPLFWVLLVLISAWVLARRSPALARPALGWSAVLVTLIGWMPLPELLIRTLEAPYAEITPETDISGYAGIVVLGGGTARGHLQADYRHPLTNDAGERLSVSAALALKNPGMTVIYTGGEGDPNGGGPSEAERALRFYDSLGVPDGQVRYESVSRNTYENAVLTAELPGINPQNRWLLLTSAWHMQRAKATFEKAGWNVTAYPVDFRAEISPRWTRYSMQAGVSDWQMVLNEYVGWVAYRLTGRL</sequence>
<gene>
    <name evidence="3" type="ORF">RAE19_04765</name>
</gene>
<name>A0ABU3KJT8_9BURK</name>
<dbReference type="InterPro" id="IPR014729">
    <property type="entry name" value="Rossmann-like_a/b/a_fold"/>
</dbReference>
<dbReference type="Gene3D" id="3.40.50.620">
    <property type="entry name" value="HUPs"/>
    <property type="match status" value="1"/>
</dbReference>
<feature type="domain" description="DUF218" evidence="2">
    <location>
        <begin position="81"/>
        <end position="246"/>
    </location>
</feature>
<keyword evidence="1" id="KW-0812">Transmembrane</keyword>
<dbReference type="InterPro" id="IPR051599">
    <property type="entry name" value="Cell_Envelope_Assoc"/>
</dbReference>
<dbReference type="InterPro" id="IPR003848">
    <property type="entry name" value="DUF218"/>
</dbReference>
<evidence type="ECO:0000313" key="4">
    <source>
        <dbReference type="Proteomes" id="UP001321700"/>
    </source>
</evidence>
<comment type="caution">
    <text evidence="3">The sequence shown here is derived from an EMBL/GenBank/DDBJ whole genome shotgun (WGS) entry which is preliminary data.</text>
</comment>
<keyword evidence="1" id="KW-0472">Membrane</keyword>
<dbReference type="CDD" id="cd06259">
    <property type="entry name" value="YdcF-like"/>
    <property type="match status" value="1"/>
</dbReference>
<feature type="transmembrane region" description="Helical" evidence="1">
    <location>
        <begin position="7"/>
        <end position="29"/>
    </location>
</feature>
<dbReference type="Pfam" id="PF02698">
    <property type="entry name" value="DUF218"/>
    <property type="match status" value="1"/>
</dbReference>
<protein>
    <submittedName>
        <fullName evidence="3">YdcF family protein</fullName>
    </submittedName>
</protein>